<proteinExistence type="predicted"/>
<dbReference type="OrthoDB" id="6157012at2759"/>
<dbReference type="Proteomes" id="UP000596742">
    <property type="component" value="Unassembled WGS sequence"/>
</dbReference>
<reference evidence="2" key="1">
    <citation type="submission" date="2018-11" db="EMBL/GenBank/DDBJ databases">
        <authorList>
            <person name="Alioto T."/>
            <person name="Alioto T."/>
        </authorList>
    </citation>
    <scope>NUCLEOTIDE SEQUENCE</scope>
</reference>
<keyword evidence="3" id="KW-1185">Reference proteome</keyword>
<feature type="transmembrane region" description="Helical" evidence="1">
    <location>
        <begin position="55"/>
        <end position="75"/>
    </location>
</feature>
<keyword evidence="1" id="KW-0812">Transmembrane</keyword>
<dbReference type="AlphaFoldDB" id="A0A8B6GQZ3"/>
<comment type="caution">
    <text evidence="2">The sequence shown here is derived from an EMBL/GenBank/DDBJ whole genome shotgun (WGS) entry which is preliminary data.</text>
</comment>
<evidence type="ECO:0000256" key="1">
    <source>
        <dbReference type="SAM" id="Phobius"/>
    </source>
</evidence>
<dbReference type="EMBL" id="UYJE01008838">
    <property type="protein sequence ID" value="VDI67695.1"/>
    <property type="molecule type" value="Genomic_DNA"/>
</dbReference>
<protein>
    <submittedName>
        <fullName evidence="2">Uncharacterized protein</fullName>
    </submittedName>
</protein>
<accession>A0A8B6GQZ3</accession>
<evidence type="ECO:0000313" key="3">
    <source>
        <dbReference type="Proteomes" id="UP000596742"/>
    </source>
</evidence>
<organism evidence="2 3">
    <name type="scientific">Mytilus galloprovincialis</name>
    <name type="common">Mediterranean mussel</name>
    <dbReference type="NCBI Taxonomy" id="29158"/>
    <lineage>
        <taxon>Eukaryota</taxon>
        <taxon>Metazoa</taxon>
        <taxon>Spiralia</taxon>
        <taxon>Lophotrochozoa</taxon>
        <taxon>Mollusca</taxon>
        <taxon>Bivalvia</taxon>
        <taxon>Autobranchia</taxon>
        <taxon>Pteriomorphia</taxon>
        <taxon>Mytilida</taxon>
        <taxon>Mytiloidea</taxon>
        <taxon>Mytilidae</taxon>
        <taxon>Mytilinae</taxon>
        <taxon>Mytilus</taxon>
    </lineage>
</organism>
<evidence type="ECO:0000313" key="2">
    <source>
        <dbReference type="EMBL" id="VDI67695.1"/>
    </source>
</evidence>
<sequence>MFLPMKIFYKLCENYTLNLKAESLTYENVTGIVFKNVTEMYENTTSTEKEGDLGAVSYIIVVLLFYSTGIIVMILKYSKTSSKEVEEEMALDIFFKGMPMGKSAEEHNVNNVAIRAFNALTVVDYNHKNGILPRTVLETDV</sequence>
<keyword evidence="1" id="KW-0472">Membrane</keyword>
<keyword evidence="1" id="KW-1133">Transmembrane helix</keyword>
<gene>
    <name evidence="2" type="ORF">MGAL_10B046606</name>
</gene>
<name>A0A8B6GQZ3_MYTGA</name>